<feature type="compositionally biased region" description="Basic residues" evidence="1">
    <location>
        <begin position="31"/>
        <end position="43"/>
    </location>
</feature>
<organism evidence="2 3">
    <name type="scientific">Oryza rufipogon</name>
    <name type="common">Brownbeard rice</name>
    <name type="synonym">Asian wild rice</name>
    <dbReference type="NCBI Taxonomy" id="4529"/>
    <lineage>
        <taxon>Eukaryota</taxon>
        <taxon>Viridiplantae</taxon>
        <taxon>Streptophyta</taxon>
        <taxon>Embryophyta</taxon>
        <taxon>Tracheophyta</taxon>
        <taxon>Spermatophyta</taxon>
        <taxon>Magnoliopsida</taxon>
        <taxon>Liliopsida</taxon>
        <taxon>Poales</taxon>
        <taxon>Poaceae</taxon>
        <taxon>BOP clade</taxon>
        <taxon>Oryzoideae</taxon>
        <taxon>Oryzeae</taxon>
        <taxon>Oryzinae</taxon>
        <taxon>Oryza</taxon>
    </lineage>
</organism>
<name>A0A0E0R480_ORYRU</name>
<keyword evidence="3" id="KW-1185">Reference proteome</keyword>
<dbReference type="HOGENOM" id="CLU_2642388_0_0_1"/>
<dbReference type="EnsemblPlants" id="ORUFI11G03000.1">
    <property type="protein sequence ID" value="ORUFI11G03000.1"/>
    <property type="gene ID" value="ORUFI11G03000"/>
</dbReference>
<reference evidence="2" key="2">
    <citation type="submission" date="2015-06" db="UniProtKB">
        <authorList>
            <consortium name="EnsemblPlants"/>
        </authorList>
    </citation>
    <scope>IDENTIFICATION</scope>
</reference>
<accession>A0A0E0R480</accession>
<feature type="region of interest" description="Disordered" evidence="1">
    <location>
        <begin position="1"/>
        <end position="77"/>
    </location>
</feature>
<dbReference type="Proteomes" id="UP000008022">
    <property type="component" value="Unassembled WGS sequence"/>
</dbReference>
<evidence type="ECO:0000256" key="1">
    <source>
        <dbReference type="SAM" id="MobiDB-lite"/>
    </source>
</evidence>
<sequence length="77" mass="8107">MAGASSGMSHPRNGPEYGVPDASTLLPPNLPHHRPRPHPHPHPRPPPMAPNRCAPPPPTAASSEDTSSVPGSDDWVE</sequence>
<feature type="compositionally biased region" description="Pro residues" evidence="1">
    <location>
        <begin position="44"/>
        <end position="59"/>
    </location>
</feature>
<evidence type="ECO:0000313" key="3">
    <source>
        <dbReference type="Proteomes" id="UP000008022"/>
    </source>
</evidence>
<reference evidence="3" key="1">
    <citation type="submission" date="2013-06" db="EMBL/GenBank/DDBJ databases">
        <authorList>
            <person name="Zhao Q."/>
        </authorList>
    </citation>
    <scope>NUCLEOTIDE SEQUENCE</scope>
    <source>
        <strain evidence="3">cv. W1943</strain>
    </source>
</reference>
<proteinExistence type="predicted"/>
<evidence type="ECO:0000313" key="2">
    <source>
        <dbReference type="EnsemblPlants" id="ORUFI11G03000.1"/>
    </source>
</evidence>
<feature type="compositionally biased region" description="Polar residues" evidence="1">
    <location>
        <begin position="60"/>
        <end position="70"/>
    </location>
</feature>
<dbReference type="Gramene" id="ORUFI11G03000.1">
    <property type="protein sequence ID" value="ORUFI11G03000.1"/>
    <property type="gene ID" value="ORUFI11G03000"/>
</dbReference>
<dbReference type="AlphaFoldDB" id="A0A0E0R480"/>
<protein>
    <submittedName>
        <fullName evidence="2">Uncharacterized protein</fullName>
    </submittedName>
</protein>